<evidence type="ECO:0000259" key="2">
    <source>
        <dbReference type="PROSITE" id="PS50943"/>
    </source>
</evidence>
<organism evidence="3 4">
    <name type="scientific">Streptomyces himalayensis subsp. aureolus</name>
    <dbReference type="NCBI Taxonomy" id="2758039"/>
    <lineage>
        <taxon>Bacteria</taxon>
        <taxon>Bacillati</taxon>
        <taxon>Actinomycetota</taxon>
        <taxon>Actinomycetes</taxon>
        <taxon>Kitasatosporales</taxon>
        <taxon>Streptomycetaceae</taxon>
        <taxon>Streptomyces</taxon>
        <taxon>Streptomyces himalayensis</taxon>
    </lineage>
</organism>
<dbReference type="InterPro" id="IPR013096">
    <property type="entry name" value="Cupin_2"/>
</dbReference>
<dbReference type="InterPro" id="IPR014710">
    <property type="entry name" value="RmlC-like_jellyroll"/>
</dbReference>
<evidence type="ECO:0000256" key="1">
    <source>
        <dbReference type="ARBA" id="ARBA00023125"/>
    </source>
</evidence>
<dbReference type="PANTHER" id="PTHR46797">
    <property type="entry name" value="HTH-TYPE TRANSCRIPTIONAL REGULATOR"/>
    <property type="match status" value="1"/>
</dbReference>
<accession>A0A7W2D4U4</accession>
<keyword evidence="4" id="KW-1185">Reference proteome</keyword>
<dbReference type="Proteomes" id="UP000586976">
    <property type="component" value="Unassembled WGS sequence"/>
</dbReference>
<proteinExistence type="predicted"/>
<dbReference type="Pfam" id="PF07883">
    <property type="entry name" value="Cupin_2"/>
    <property type="match status" value="1"/>
</dbReference>
<reference evidence="3 4" key="1">
    <citation type="submission" date="2020-07" db="EMBL/GenBank/DDBJ databases">
        <title>Streptomyces isolated from Indian soil.</title>
        <authorList>
            <person name="Mandal S."/>
            <person name="Maiti P.K."/>
        </authorList>
    </citation>
    <scope>NUCLEOTIDE SEQUENCE [LARGE SCALE GENOMIC DNA]</scope>
    <source>
        <strain evidence="3 4">PSKA54</strain>
    </source>
</reference>
<gene>
    <name evidence="3" type="ORF">H1V43_25435</name>
</gene>
<dbReference type="CDD" id="cd00093">
    <property type="entry name" value="HTH_XRE"/>
    <property type="match status" value="1"/>
</dbReference>
<dbReference type="GO" id="GO:0003700">
    <property type="term" value="F:DNA-binding transcription factor activity"/>
    <property type="evidence" value="ECO:0007669"/>
    <property type="project" value="TreeGrafter"/>
</dbReference>
<dbReference type="Pfam" id="PF13560">
    <property type="entry name" value="HTH_31"/>
    <property type="match status" value="1"/>
</dbReference>
<dbReference type="AlphaFoldDB" id="A0A7W2D4U4"/>
<name>A0A7W2D4U4_9ACTN</name>
<sequence>MAMRTELGATIRRLRKEGGLTLVELAVRSELSHPFLSQLERGLARPSMQSLHRIARALGTSQQALLALSAGPPATGRAEEGVHLVRSGEGMPVAAGSSGVARVLGASGFAVHPVEFTWASKCFEEYYDHAGDEFLYVVEGEIEVDLGTTQGQQLHRLGPGDSLCYAGSTPHRWRALGETDRVRVLMVQNVAGSPAKAHGEGE</sequence>
<feature type="domain" description="HTH cro/C1-type" evidence="2">
    <location>
        <begin position="11"/>
        <end position="65"/>
    </location>
</feature>
<evidence type="ECO:0000313" key="4">
    <source>
        <dbReference type="Proteomes" id="UP000586976"/>
    </source>
</evidence>
<dbReference type="InterPro" id="IPR011051">
    <property type="entry name" value="RmlC_Cupin_sf"/>
</dbReference>
<dbReference type="InterPro" id="IPR010982">
    <property type="entry name" value="Lambda_DNA-bd_dom_sf"/>
</dbReference>
<dbReference type="PANTHER" id="PTHR46797:SF1">
    <property type="entry name" value="METHYLPHOSPHONATE SYNTHASE"/>
    <property type="match status" value="1"/>
</dbReference>
<dbReference type="SUPFAM" id="SSF47413">
    <property type="entry name" value="lambda repressor-like DNA-binding domains"/>
    <property type="match status" value="1"/>
</dbReference>
<evidence type="ECO:0000313" key="3">
    <source>
        <dbReference type="EMBL" id="MBA4864639.1"/>
    </source>
</evidence>
<comment type="caution">
    <text evidence="3">The sequence shown here is derived from an EMBL/GenBank/DDBJ whole genome shotgun (WGS) entry which is preliminary data.</text>
</comment>
<dbReference type="InterPro" id="IPR001387">
    <property type="entry name" value="Cro/C1-type_HTH"/>
</dbReference>
<dbReference type="SMART" id="SM00530">
    <property type="entry name" value="HTH_XRE"/>
    <property type="match status" value="1"/>
</dbReference>
<dbReference type="Gene3D" id="1.10.260.40">
    <property type="entry name" value="lambda repressor-like DNA-binding domains"/>
    <property type="match status" value="1"/>
</dbReference>
<keyword evidence="1" id="KW-0238">DNA-binding</keyword>
<dbReference type="CDD" id="cd02209">
    <property type="entry name" value="cupin_XRE_C"/>
    <property type="match status" value="1"/>
</dbReference>
<protein>
    <submittedName>
        <fullName evidence="3">Helix-turn-helix transcriptional regulator</fullName>
    </submittedName>
</protein>
<dbReference type="EMBL" id="JACEQY010000031">
    <property type="protein sequence ID" value="MBA4864639.1"/>
    <property type="molecule type" value="Genomic_DNA"/>
</dbReference>
<dbReference type="GO" id="GO:0003677">
    <property type="term" value="F:DNA binding"/>
    <property type="evidence" value="ECO:0007669"/>
    <property type="project" value="UniProtKB-KW"/>
</dbReference>
<dbReference type="SUPFAM" id="SSF51182">
    <property type="entry name" value="RmlC-like cupins"/>
    <property type="match status" value="1"/>
</dbReference>
<dbReference type="InterPro" id="IPR050807">
    <property type="entry name" value="TransReg_Diox_bact_type"/>
</dbReference>
<dbReference type="GO" id="GO:0005829">
    <property type="term" value="C:cytosol"/>
    <property type="evidence" value="ECO:0007669"/>
    <property type="project" value="TreeGrafter"/>
</dbReference>
<dbReference type="Gene3D" id="2.60.120.10">
    <property type="entry name" value="Jelly Rolls"/>
    <property type="match status" value="1"/>
</dbReference>
<dbReference type="PROSITE" id="PS50943">
    <property type="entry name" value="HTH_CROC1"/>
    <property type="match status" value="1"/>
</dbReference>